<accession>A0A0C3H533</accession>
<keyword evidence="1 3" id="KW-0479">Metal-binding</keyword>
<evidence type="ECO:0000259" key="5">
    <source>
        <dbReference type="PROSITE" id="PS51007"/>
    </source>
</evidence>
<keyword evidence="3" id="KW-0349">Heme</keyword>
<sequence>MAPSSLPLPSRDQCYALTDEQCRKIQEHRDPHGRRANADWEAPYQCELVRHYMAMLSFKQVEDAMKPRLEWSYKTYQNRYRDWLFPLDRTEREQVVREIFSWMSSQEDYISPGGSASAFQNRQLVRPIQPQPSPQLQPGQSQPQAIPGEFFLPNHMPNPAFPTHWQNRTSISTTSTLASGSAHSTNSSYNTVYDDTFSSHRASIATTNSSLSTTSFQVSQQQRKLQLAKHDPVLGYWNGSLRVIPCGKNHSALSWEEPFSPCSVCGFSRWHSLMLHAVSIGSENLAAATMSLGDIPRVDFAGNYPIHFLMSAGVGFEFFSTPFQWDEGMPQNVFGQNPLHALNPIGLGEQLIVVLEWFNARENPPGLLLTQRDINCRTPLHTILQYPLERKMYQRVLHVIPFAEFYLSAPDSTGRNTVKMMNKAAMKVQTESPADYTKIQDGITDVKLFLSDAERAQNGNNRTYGFHDIARGARGVTNALFGYYQCLICHQYNAHANSYLAQLYCAFENGRDRNGPDDTGMTPAHALVTLARCNSDEERTPETPSQTAELFRFLIPPDDPRRGEALHALDPQGNNLVFNIATRGLDEILEYVLQLVEPSRRTAMVNACSRSPDGNEWSVLMAVKTKLDEAAKQIHIAEFTHNTALKAVVKEKGKRLYRCKTILQHAGAELNPSVTTRWRIA</sequence>
<reference evidence="7" key="2">
    <citation type="submission" date="2015-01" db="EMBL/GenBank/DDBJ databases">
        <title>Evolutionary Origins and Diversification of the Mycorrhizal Mutualists.</title>
        <authorList>
            <consortium name="DOE Joint Genome Institute"/>
            <consortium name="Mycorrhizal Genomics Consortium"/>
            <person name="Kohler A."/>
            <person name="Kuo A."/>
            <person name="Nagy L.G."/>
            <person name="Floudas D."/>
            <person name="Copeland A."/>
            <person name="Barry K.W."/>
            <person name="Cichocki N."/>
            <person name="Veneault-Fourrey C."/>
            <person name="LaButti K."/>
            <person name="Lindquist E.A."/>
            <person name="Lipzen A."/>
            <person name="Lundell T."/>
            <person name="Morin E."/>
            <person name="Murat C."/>
            <person name="Riley R."/>
            <person name="Ohm R."/>
            <person name="Sun H."/>
            <person name="Tunlid A."/>
            <person name="Henrissat B."/>
            <person name="Grigoriev I.V."/>
            <person name="Hibbett D.S."/>
            <person name="Martin F."/>
        </authorList>
    </citation>
    <scope>NUCLEOTIDE SEQUENCE [LARGE SCALE GENOMIC DNA]</scope>
    <source>
        <strain evidence="7">Zn</strain>
    </source>
</reference>
<dbReference type="OrthoDB" id="3515611at2759"/>
<evidence type="ECO:0000256" key="1">
    <source>
        <dbReference type="ARBA" id="ARBA00022723"/>
    </source>
</evidence>
<dbReference type="InterPro" id="IPR009056">
    <property type="entry name" value="Cyt_c-like_dom"/>
</dbReference>
<organism evidence="6 7">
    <name type="scientific">Oidiodendron maius (strain Zn)</name>
    <dbReference type="NCBI Taxonomy" id="913774"/>
    <lineage>
        <taxon>Eukaryota</taxon>
        <taxon>Fungi</taxon>
        <taxon>Dikarya</taxon>
        <taxon>Ascomycota</taxon>
        <taxon>Pezizomycotina</taxon>
        <taxon>Leotiomycetes</taxon>
        <taxon>Leotiomycetes incertae sedis</taxon>
        <taxon>Myxotrichaceae</taxon>
        <taxon>Oidiodendron</taxon>
    </lineage>
</organism>
<evidence type="ECO:0000256" key="4">
    <source>
        <dbReference type="SAM" id="MobiDB-lite"/>
    </source>
</evidence>
<keyword evidence="2 3" id="KW-0408">Iron</keyword>
<dbReference type="PROSITE" id="PS51007">
    <property type="entry name" value="CYTC"/>
    <property type="match status" value="1"/>
</dbReference>
<dbReference type="HOGENOM" id="CLU_025803_0_0_1"/>
<dbReference type="GO" id="GO:0009055">
    <property type="term" value="F:electron transfer activity"/>
    <property type="evidence" value="ECO:0007669"/>
    <property type="project" value="InterPro"/>
</dbReference>
<name>A0A0C3H533_OIDMZ</name>
<protein>
    <recommendedName>
        <fullName evidence="5">Cytochrome c domain-containing protein</fullName>
    </recommendedName>
</protein>
<evidence type="ECO:0000313" key="6">
    <source>
        <dbReference type="EMBL" id="KIM97571.1"/>
    </source>
</evidence>
<feature type="domain" description="Cytochrome c" evidence="5">
    <location>
        <begin position="467"/>
        <end position="596"/>
    </location>
</feature>
<reference evidence="6 7" key="1">
    <citation type="submission" date="2014-04" db="EMBL/GenBank/DDBJ databases">
        <authorList>
            <consortium name="DOE Joint Genome Institute"/>
            <person name="Kuo A."/>
            <person name="Martino E."/>
            <person name="Perotto S."/>
            <person name="Kohler A."/>
            <person name="Nagy L.G."/>
            <person name="Floudas D."/>
            <person name="Copeland A."/>
            <person name="Barry K.W."/>
            <person name="Cichocki N."/>
            <person name="Veneault-Fourrey C."/>
            <person name="LaButti K."/>
            <person name="Lindquist E.A."/>
            <person name="Lipzen A."/>
            <person name="Lundell T."/>
            <person name="Morin E."/>
            <person name="Murat C."/>
            <person name="Sun H."/>
            <person name="Tunlid A."/>
            <person name="Henrissat B."/>
            <person name="Grigoriev I.V."/>
            <person name="Hibbett D.S."/>
            <person name="Martin F."/>
            <person name="Nordberg H.P."/>
            <person name="Cantor M.N."/>
            <person name="Hua S.X."/>
        </authorList>
    </citation>
    <scope>NUCLEOTIDE SEQUENCE [LARGE SCALE GENOMIC DNA]</scope>
    <source>
        <strain evidence="6 7">Zn</strain>
    </source>
</reference>
<keyword evidence="7" id="KW-1185">Reference proteome</keyword>
<evidence type="ECO:0000313" key="7">
    <source>
        <dbReference type="Proteomes" id="UP000054321"/>
    </source>
</evidence>
<evidence type="ECO:0000256" key="3">
    <source>
        <dbReference type="PROSITE-ProRule" id="PRU00433"/>
    </source>
</evidence>
<dbReference type="Proteomes" id="UP000054321">
    <property type="component" value="Unassembled WGS sequence"/>
</dbReference>
<proteinExistence type="predicted"/>
<dbReference type="EMBL" id="KN832882">
    <property type="protein sequence ID" value="KIM97571.1"/>
    <property type="molecule type" value="Genomic_DNA"/>
</dbReference>
<gene>
    <name evidence="6" type="ORF">OIDMADRAFT_58175</name>
</gene>
<evidence type="ECO:0000256" key="2">
    <source>
        <dbReference type="ARBA" id="ARBA00023004"/>
    </source>
</evidence>
<feature type="region of interest" description="Disordered" evidence="4">
    <location>
        <begin position="128"/>
        <end position="153"/>
    </location>
</feature>
<dbReference type="GO" id="GO:0020037">
    <property type="term" value="F:heme binding"/>
    <property type="evidence" value="ECO:0007669"/>
    <property type="project" value="InterPro"/>
</dbReference>
<dbReference type="GO" id="GO:0046872">
    <property type="term" value="F:metal ion binding"/>
    <property type="evidence" value="ECO:0007669"/>
    <property type="project" value="UniProtKB-KW"/>
</dbReference>
<dbReference type="AlphaFoldDB" id="A0A0C3H533"/>
<dbReference type="InParanoid" id="A0A0C3H533"/>